<evidence type="ECO:0000256" key="6">
    <source>
        <dbReference type="ARBA" id="ARBA00022553"/>
    </source>
</evidence>
<dbReference type="SMART" id="SM00387">
    <property type="entry name" value="HATPase_c"/>
    <property type="match status" value="1"/>
</dbReference>
<keyword evidence="4" id="KW-1003">Cell membrane</keyword>
<dbReference type="InterPro" id="IPR036890">
    <property type="entry name" value="HATPase_C_sf"/>
</dbReference>
<evidence type="ECO:0000256" key="1">
    <source>
        <dbReference type="ARBA" id="ARBA00000085"/>
    </source>
</evidence>
<reference evidence="18 19" key="2">
    <citation type="submission" date="2023-12" db="EMBL/GenBank/DDBJ databases">
        <authorList>
            <consortium name="Cladostephus spongiosus"/>
            <person name="Lorente B."/>
            <person name="Cabral C."/>
            <person name="Frias J."/>
            <person name="Faria J."/>
            <person name="Toubarro D."/>
        </authorList>
    </citation>
    <scope>NUCLEOTIDE SEQUENCE [LARGE SCALE GENOMIC DNA]</scope>
    <source>
        <strain evidence="18 19">ZMCS4</strain>
    </source>
</reference>
<keyword evidence="9" id="KW-0547">Nucleotide-binding</keyword>
<evidence type="ECO:0000256" key="14">
    <source>
        <dbReference type="ARBA" id="ARBA00023136"/>
    </source>
</evidence>
<dbReference type="EC" id="2.7.13.3" evidence="3"/>
<evidence type="ECO:0000256" key="2">
    <source>
        <dbReference type="ARBA" id="ARBA00004429"/>
    </source>
</evidence>
<gene>
    <name evidence="18" type="ORF">SNR37_001513</name>
</gene>
<accession>A0ABU7G9Y6</accession>
<keyword evidence="10" id="KW-0418">Kinase</keyword>
<feature type="transmembrane region" description="Helical" evidence="15">
    <location>
        <begin position="208"/>
        <end position="226"/>
    </location>
</feature>
<keyword evidence="13" id="KW-0902">Two-component regulatory system</keyword>
<comment type="subcellular location">
    <subcellularLocation>
        <location evidence="2">Cell inner membrane</location>
        <topology evidence="2">Multi-pass membrane protein</topology>
    </subcellularLocation>
</comment>
<evidence type="ECO:0000313" key="18">
    <source>
        <dbReference type="EMBL" id="MEE1676186.1"/>
    </source>
</evidence>
<evidence type="ECO:0000259" key="17">
    <source>
        <dbReference type="PROSITE" id="PS50885"/>
    </source>
</evidence>
<dbReference type="Pfam" id="PF00512">
    <property type="entry name" value="HisKA"/>
    <property type="match status" value="1"/>
</dbReference>
<dbReference type="SUPFAM" id="SSF47384">
    <property type="entry name" value="Homodimeric domain of signal transducing histidine kinase"/>
    <property type="match status" value="1"/>
</dbReference>
<reference evidence="19" key="1">
    <citation type="submission" date="2023-07" db="EMBL/GenBank/DDBJ databases">
        <title>Draft genome sequence of Agarivorans aestuarii strain ZMCS4, a CAZymes producing bacteria isolated from the marine brown algae Clodostephus spongiosus.</title>
        <authorList>
            <person name="Lorente B."/>
            <person name="Cabral C."/>
            <person name="Frias J."/>
            <person name="Faria J."/>
            <person name="Toubarro D."/>
        </authorList>
    </citation>
    <scope>NUCLEOTIDE SEQUENCE [LARGE SCALE GENOMIC DNA]</scope>
    <source>
        <strain evidence="19">ZMCS4</strain>
    </source>
</reference>
<keyword evidence="6" id="KW-0597">Phosphoprotein</keyword>
<dbReference type="InterPro" id="IPR003594">
    <property type="entry name" value="HATPase_dom"/>
</dbReference>
<dbReference type="CDD" id="cd06225">
    <property type="entry name" value="HAMP"/>
    <property type="match status" value="1"/>
</dbReference>
<dbReference type="PROSITE" id="PS50109">
    <property type="entry name" value="HIS_KIN"/>
    <property type="match status" value="1"/>
</dbReference>
<feature type="domain" description="HAMP" evidence="17">
    <location>
        <begin position="227"/>
        <end position="279"/>
    </location>
</feature>
<dbReference type="Proteomes" id="UP001310248">
    <property type="component" value="Unassembled WGS sequence"/>
</dbReference>
<evidence type="ECO:0000256" key="4">
    <source>
        <dbReference type="ARBA" id="ARBA00022475"/>
    </source>
</evidence>
<evidence type="ECO:0000313" key="19">
    <source>
        <dbReference type="Proteomes" id="UP001310248"/>
    </source>
</evidence>
<sequence>MKFKAFLNRIKPNSLLARMLLLLLLAIGLAQGASSFIWFYQLRQSESDGLRSTSQNLALSLASTVTFFESLPSEYRHIVLNQLRKMGGTRFFVSLNQEYINIESIPDSHRKNIVIQTVGEVLHRELNRSPMIDVDFSMPDKLHVLKNDILLKDLPSSWASHTLQIEPLNPPILVTQIELESGEWIYLAALLPAPYMGLQDNLLPQDRIMFIALMTFFLLLFTFVLVRRQTRPLRRLAKAASRLTIDLFQPPLVEEGSDEIRKATRAFNTMQGKLKRYIEDRELLFRSISHDLKTPITRLRLRAELLDDEKIIDAFNRDLDELEIMAKGALQTVKDTDIHENLSDINIMTHLKHCIEPFSGKVVVFGETETPYRGKPLAIKRCISNLVENGIKYGNDIEIYLLDDDTELCLLFVDHGPGIPEERIKEVFNPYVRLSKDDSGSGLGLGIARNIAHAHGGDITLQNLPQGGLEVKLQLPHIK</sequence>
<evidence type="ECO:0000256" key="7">
    <source>
        <dbReference type="ARBA" id="ARBA00022679"/>
    </source>
</evidence>
<keyword evidence="12 15" id="KW-1133">Transmembrane helix</keyword>
<keyword evidence="14 15" id="KW-0472">Membrane</keyword>
<dbReference type="Pfam" id="PF00672">
    <property type="entry name" value="HAMP"/>
    <property type="match status" value="1"/>
</dbReference>
<evidence type="ECO:0000256" key="9">
    <source>
        <dbReference type="ARBA" id="ARBA00022741"/>
    </source>
</evidence>
<dbReference type="InterPro" id="IPR003661">
    <property type="entry name" value="HisK_dim/P_dom"/>
</dbReference>
<evidence type="ECO:0000256" key="3">
    <source>
        <dbReference type="ARBA" id="ARBA00012438"/>
    </source>
</evidence>
<dbReference type="CDD" id="cd00075">
    <property type="entry name" value="HATPase"/>
    <property type="match status" value="1"/>
</dbReference>
<comment type="catalytic activity">
    <reaction evidence="1">
        <text>ATP + protein L-histidine = ADP + protein N-phospho-L-histidine.</text>
        <dbReference type="EC" id="2.7.13.3"/>
    </reaction>
</comment>
<dbReference type="Gene3D" id="3.30.565.10">
    <property type="entry name" value="Histidine kinase-like ATPase, C-terminal domain"/>
    <property type="match status" value="1"/>
</dbReference>
<dbReference type="InterPro" id="IPR003660">
    <property type="entry name" value="HAMP_dom"/>
</dbReference>
<name>A0ABU7G9Y6_9ALTE</name>
<evidence type="ECO:0000256" key="12">
    <source>
        <dbReference type="ARBA" id="ARBA00022989"/>
    </source>
</evidence>
<keyword evidence="8 15" id="KW-0812">Transmembrane</keyword>
<organism evidence="18 19">
    <name type="scientific">Agarivorans aestuarii</name>
    <dbReference type="NCBI Taxonomy" id="1563703"/>
    <lineage>
        <taxon>Bacteria</taxon>
        <taxon>Pseudomonadati</taxon>
        <taxon>Pseudomonadota</taxon>
        <taxon>Gammaproteobacteria</taxon>
        <taxon>Alteromonadales</taxon>
        <taxon>Alteromonadaceae</taxon>
        <taxon>Agarivorans</taxon>
    </lineage>
</organism>
<dbReference type="EMBL" id="JAYDYW010000017">
    <property type="protein sequence ID" value="MEE1676186.1"/>
    <property type="molecule type" value="Genomic_DNA"/>
</dbReference>
<evidence type="ECO:0000256" key="11">
    <source>
        <dbReference type="ARBA" id="ARBA00022840"/>
    </source>
</evidence>
<keyword evidence="11 18" id="KW-0067">ATP-binding</keyword>
<dbReference type="InterPro" id="IPR004358">
    <property type="entry name" value="Sig_transdc_His_kin-like_C"/>
</dbReference>
<dbReference type="InterPro" id="IPR005467">
    <property type="entry name" value="His_kinase_dom"/>
</dbReference>
<dbReference type="Gene3D" id="1.10.287.130">
    <property type="match status" value="1"/>
</dbReference>
<dbReference type="InterPro" id="IPR036097">
    <property type="entry name" value="HisK_dim/P_sf"/>
</dbReference>
<dbReference type="GO" id="GO:0005524">
    <property type="term" value="F:ATP binding"/>
    <property type="evidence" value="ECO:0007669"/>
    <property type="project" value="UniProtKB-KW"/>
</dbReference>
<keyword evidence="5" id="KW-0997">Cell inner membrane</keyword>
<dbReference type="InterPro" id="IPR050980">
    <property type="entry name" value="2C_sensor_his_kinase"/>
</dbReference>
<dbReference type="PRINTS" id="PR00344">
    <property type="entry name" value="BCTRLSENSOR"/>
</dbReference>
<evidence type="ECO:0000256" key="10">
    <source>
        <dbReference type="ARBA" id="ARBA00022777"/>
    </source>
</evidence>
<dbReference type="SMART" id="SM00304">
    <property type="entry name" value="HAMP"/>
    <property type="match status" value="1"/>
</dbReference>
<dbReference type="RefSeq" id="WP_329776887.1">
    <property type="nucleotide sequence ID" value="NZ_JAYDYW010000017.1"/>
</dbReference>
<dbReference type="CDD" id="cd00082">
    <property type="entry name" value="HisKA"/>
    <property type="match status" value="1"/>
</dbReference>
<protein>
    <recommendedName>
        <fullName evidence="3">histidine kinase</fullName>
        <ecNumber evidence="3">2.7.13.3</ecNumber>
    </recommendedName>
</protein>
<evidence type="ECO:0000259" key="16">
    <source>
        <dbReference type="PROSITE" id="PS50109"/>
    </source>
</evidence>
<dbReference type="PANTHER" id="PTHR44936">
    <property type="entry name" value="SENSOR PROTEIN CREC"/>
    <property type="match status" value="1"/>
</dbReference>
<dbReference type="Pfam" id="PF02518">
    <property type="entry name" value="HATPase_c"/>
    <property type="match status" value="1"/>
</dbReference>
<dbReference type="PANTHER" id="PTHR44936:SF5">
    <property type="entry name" value="SENSOR HISTIDINE KINASE ENVZ"/>
    <property type="match status" value="1"/>
</dbReference>
<evidence type="ECO:0000256" key="15">
    <source>
        <dbReference type="SAM" id="Phobius"/>
    </source>
</evidence>
<proteinExistence type="predicted"/>
<evidence type="ECO:0000256" key="5">
    <source>
        <dbReference type="ARBA" id="ARBA00022519"/>
    </source>
</evidence>
<evidence type="ECO:0000256" key="8">
    <source>
        <dbReference type="ARBA" id="ARBA00022692"/>
    </source>
</evidence>
<dbReference type="PROSITE" id="PS50885">
    <property type="entry name" value="HAMP"/>
    <property type="match status" value="1"/>
</dbReference>
<feature type="domain" description="Histidine kinase" evidence="16">
    <location>
        <begin position="287"/>
        <end position="479"/>
    </location>
</feature>
<dbReference type="SUPFAM" id="SSF55874">
    <property type="entry name" value="ATPase domain of HSP90 chaperone/DNA topoisomerase II/histidine kinase"/>
    <property type="match status" value="1"/>
</dbReference>
<evidence type="ECO:0000256" key="13">
    <source>
        <dbReference type="ARBA" id="ARBA00023012"/>
    </source>
</evidence>
<dbReference type="SUPFAM" id="SSF158472">
    <property type="entry name" value="HAMP domain-like"/>
    <property type="match status" value="1"/>
</dbReference>
<keyword evidence="19" id="KW-1185">Reference proteome</keyword>
<keyword evidence="7" id="KW-0808">Transferase</keyword>
<comment type="caution">
    <text evidence="18">The sequence shown here is derived from an EMBL/GenBank/DDBJ whole genome shotgun (WGS) entry which is preliminary data.</text>
</comment>